<evidence type="ECO:0000256" key="3">
    <source>
        <dbReference type="ARBA" id="ARBA00023001"/>
    </source>
</evidence>
<dbReference type="Pfam" id="PF00553">
    <property type="entry name" value="CBM_2"/>
    <property type="match status" value="1"/>
</dbReference>
<sequence>MHHISRDTLRGVLLTRRPRGLLLRVGALSLLVLGSLLIGIFQPLAVTHAASYCQVTYSVPNQWPGGFTGNIVVQNTSSSAWTSWKLTFSFPSSSQVVSQGWNGNFTQSGQNVTVTNMDYNANVATNGTANPGFNASWSGSNPAPTSFAVNGNPCNGSSSNPTPTPVPPTPTPGTTPTPVPPTPTPGTTPTPVPPTPTPTGTPTPPGTHVDNPYAGAKGYINPDWANEVTTAANTKGGTLGTQMAKVANNSTAVWLDRIAAVTGGTGVTRTLSGHLDAALQQASTSSQPIVITLVIYDLPDRDCAAYASNGELSVANNGLAIYESQYIDPIASTLSQSKYSNLRIATVIEPDSLPNLVTNLSVPKCAEANSSGAYVKGIQYALNKLHAISNVYNYIDIAHSGWLGWSSNFQPAVDLISNTIKGTTAGVNSVDGFISDTANYTPTHEPYMTANQQVGGNPVRSASFYQWNQYIDEATYDTDMRNAFIAAGFPSSIGMLIDTSRNGWGGSSRPSGTSSSTDLNTFVNASKIDQRYDRGNWCNQPAGIGTRPTASPAPGFDAYVWIKPPGESDGTSDKTQTSPDGEGKQFDAMCDPNGTSRYNSAVPTGALPNAPDAGHWFESEFEILVQNAYPTF</sequence>
<evidence type="ECO:0000256" key="2">
    <source>
        <dbReference type="ARBA" id="ARBA00022801"/>
    </source>
</evidence>
<evidence type="ECO:0000256" key="1">
    <source>
        <dbReference type="ARBA" id="ARBA00022729"/>
    </source>
</evidence>
<evidence type="ECO:0000256" key="7">
    <source>
        <dbReference type="ARBA" id="ARBA00023326"/>
    </source>
</evidence>
<dbReference type="PRINTS" id="PR00733">
    <property type="entry name" value="GLHYDRLASE6"/>
</dbReference>
<keyword evidence="13" id="KW-1133">Transmembrane helix</keyword>
<evidence type="ECO:0000256" key="13">
    <source>
        <dbReference type="SAM" id="Phobius"/>
    </source>
</evidence>
<comment type="caution">
    <text evidence="15">The sequence shown here is derived from an EMBL/GenBank/DDBJ whole genome shotgun (WGS) entry which is preliminary data.</text>
</comment>
<feature type="binding site" evidence="9">
    <location>
        <position position="563"/>
    </location>
    <ligand>
        <name>substrate</name>
    </ligand>
</feature>
<dbReference type="SUPFAM" id="SSF49384">
    <property type="entry name" value="Carbohydrate-binding domain"/>
    <property type="match status" value="1"/>
</dbReference>
<feature type="compositionally biased region" description="Pro residues" evidence="12">
    <location>
        <begin position="162"/>
        <end position="205"/>
    </location>
</feature>
<feature type="region of interest" description="Disordered" evidence="12">
    <location>
        <begin position="562"/>
        <end position="585"/>
    </location>
</feature>
<evidence type="ECO:0000256" key="9">
    <source>
        <dbReference type="PIRSR" id="PIRSR001100-2"/>
    </source>
</evidence>
<dbReference type="InterPro" id="IPR036434">
    <property type="entry name" value="Beta_cellobiohydrolase_sf"/>
</dbReference>
<feature type="binding site" evidence="9">
    <location>
        <position position="567"/>
    </location>
    <ligand>
        <name>substrate</name>
    </ligand>
</feature>
<dbReference type="RefSeq" id="WP_126598253.1">
    <property type="nucleotide sequence ID" value="NZ_BIFQ01000001.1"/>
</dbReference>
<keyword evidence="7 11" id="KW-0624">Polysaccharide degradation</keyword>
<feature type="binding site" evidence="9">
    <location>
        <position position="537"/>
    </location>
    <ligand>
        <name>substrate</name>
    </ligand>
</feature>
<evidence type="ECO:0000313" key="16">
    <source>
        <dbReference type="Proteomes" id="UP000287224"/>
    </source>
</evidence>
<evidence type="ECO:0000313" key="15">
    <source>
        <dbReference type="EMBL" id="GCE07193.1"/>
    </source>
</evidence>
<accession>A0A401ZK12</accession>
<protein>
    <recommendedName>
        <fullName evidence="11">Glucanase</fullName>
        <ecNumber evidence="11">3.2.1.-</ecNumber>
    </recommendedName>
</protein>
<keyword evidence="6 11" id="KW-0326">Glycosidase</keyword>
<keyword evidence="1" id="KW-0732">Signal</keyword>
<organism evidence="15 16">
    <name type="scientific">Dictyobacter aurantiacus</name>
    <dbReference type="NCBI Taxonomy" id="1936993"/>
    <lineage>
        <taxon>Bacteria</taxon>
        <taxon>Bacillati</taxon>
        <taxon>Chloroflexota</taxon>
        <taxon>Ktedonobacteria</taxon>
        <taxon>Ktedonobacterales</taxon>
        <taxon>Dictyobacteraceae</taxon>
        <taxon>Dictyobacter</taxon>
    </lineage>
</organism>
<evidence type="ECO:0000256" key="4">
    <source>
        <dbReference type="ARBA" id="ARBA00023157"/>
    </source>
</evidence>
<evidence type="ECO:0000256" key="10">
    <source>
        <dbReference type="PROSITE-ProRule" id="PRU10056"/>
    </source>
</evidence>
<dbReference type="InterPro" id="IPR001524">
    <property type="entry name" value="Glyco_hydro_6_CS"/>
</dbReference>
<feature type="transmembrane region" description="Helical" evidence="13">
    <location>
        <begin position="21"/>
        <end position="41"/>
    </location>
</feature>
<dbReference type="Gene3D" id="2.60.40.290">
    <property type="match status" value="1"/>
</dbReference>
<evidence type="ECO:0000256" key="8">
    <source>
        <dbReference type="PIRSR" id="PIRSR001100-1"/>
    </source>
</evidence>
<keyword evidence="13" id="KW-0812">Transmembrane</keyword>
<dbReference type="PIRSF" id="PIRSF001100">
    <property type="entry name" value="Beta_cellobiohydrolase"/>
    <property type="match status" value="1"/>
</dbReference>
<gene>
    <name evidence="15" type="ORF">KDAU_45220</name>
</gene>
<keyword evidence="13" id="KW-0472">Membrane</keyword>
<dbReference type="GO" id="GO:0004553">
    <property type="term" value="F:hydrolase activity, hydrolyzing O-glycosyl compounds"/>
    <property type="evidence" value="ECO:0007669"/>
    <property type="project" value="InterPro"/>
</dbReference>
<keyword evidence="3 11" id="KW-0136">Cellulose degradation</keyword>
<dbReference type="InterPro" id="IPR001919">
    <property type="entry name" value="CBD2"/>
</dbReference>
<feature type="domain" description="CBM2" evidence="14">
    <location>
        <begin position="46"/>
        <end position="157"/>
    </location>
</feature>
<keyword evidence="4" id="KW-1015">Disulfide bond</keyword>
<feature type="active site" description="Proton acceptor" evidence="8">
    <location>
        <position position="569"/>
    </location>
</feature>
<evidence type="ECO:0000259" key="14">
    <source>
        <dbReference type="PROSITE" id="PS51173"/>
    </source>
</evidence>
<comment type="similarity">
    <text evidence="11">Belongs to the glycosyl hydrolase family 6.</text>
</comment>
<feature type="binding site" evidence="9">
    <location>
        <position position="256"/>
    </location>
    <ligand>
        <name>substrate</name>
    </ligand>
</feature>
<keyword evidence="2 11" id="KW-0378">Hydrolase</keyword>
<evidence type="ECO:0000256" key="12">
    <source>
        <dbReference type="SAM" id="MobiDB-lite"/>
    </source>
</evidence>
<dbReference type="Gene3D" id="3.20.20.40">
    <property type="entry name" value="1, 4-beta cellobiohydrolase"/>
    <property type="match status" value="1"/>
</dbReference>
<dbReference type="InterPro" id="IPR008965">
    <property type="entry name" value="CBM2/CBM3_carb-bd_dom_sf"/>
</dbReference>
<dbReference type="PANTHER" id="PTHR34876:SF4">
    <property type="entry name" value="1,4-BETA-D-GLUCAN CELLOBIOHYDROLASE C-RELATED"/>
    <property type="match status" value="1"/>
</dbReference>
<feature type="binding site" evidence="9">
    <location>
        <position position="439"/>
    </location>
    <ligand>
        <name>substrate</name>
    </ligand>
</feature>
<dbReference type="SUPFAM" id="SSF51989">
    <property type="entry name" value="Glycosyl hydrolases family 6, cellulases"/>
    <property type="match status" value="1"/>
</dbReference>
<evidence type="ECO:0000256" key="6">
    <source>
        <dbReference type="ARBA" id="ARBA00023295"/>
    </source>
</evidence>
<keyword evidence="5 11" id="KW-0119">Carbohydrate metabolism</keyword>
<dbReference type="GO" id="GO:0030247">
    <property type="term" value="F:polysaccharide binding"/>
    <property type="evidence" value="ECO:0007669"/>
    <property type="project" value="UniProtKB-UniRule"/>
</dbReference>
<dbReference type="PANTHER" id="PTHR34876">
    <property type="match status" value="1"/>
</dbReference>
<feature type="binding site" evidence="9">
    <location>
        <position position="254"/>
    </location>
    <ligand>
        <name>substrate</name>
    </ligand>
</feature>
<feature type="binding site" evidence="9">
    <location>
        <position position="402"/>
    </location>
    <ligand>
        <name>substrate</name>
    </ligand>
</feature>
<feature type="active site" evidence="10">
    <location>
        <position position="302"/>
    </location>
</feature>
<dbReference type="EMBL" id="BIFQ01000001">
    <property type="protein sequence ID" value="GCE07193.1"/>
    <property type="molecule type" value="Genomic_DNA"/>
</dbReference>
<dbReference type="PROSITE" id="PS00655">
    <property type="entry name" value="GLYCOSYL_HYDROL_F6_1"/>
    <property type="match status" value="1"/>
</dbReference>
<feature type="compositionally biased region" description="Polar residues" evidence="12">
    <location>
        <begin position="144"/>
        <end position="160"/>
    </location>
</feature>
<dbReference type="Pfam" id="PF01341">
    <property type="entry name" value="Glyco_hydro_6"/>
    <property type="match status" value="1"/>
</dbReference>
<dbReference type="PROSITE" id="PS51173">
    <property type="entry name" value="CBM2"/>
    <property type="match status" value="1"/>
</dbReference>
<dbReference type="OrthoDB" id="9775889at2"/>
<feature type="binding site" evidence="9">
    <location>
        <position position="399"/>
    </location>
    <ligand>
        <name>substrate</name>
    </ligand>
</feature>
<evidence type="ECO:0000256" key="5">
    <source>
        <dbReference type="ARBA" id="ARBA00023277"/>
    </source>
</evidence>
<feature type="region of interest" description="Disordered" evidence="12">
    <location>
        <begin position="144"/>
        <end position="214"/>
    </location>
</feature>
<dbReference type="InterPro" id="IPR016288">
    <property type="entry name" value="Beta_cellobiohydrolase"/>
</dbReference>
<name>A0A401ZK12_9CHLR</name>
<feature type="active site" description="Proton donor" evidence="8">
    <location>
        <position position="351"/>
    </location>
</feature>
<dbReference type="SMART" id="SM00637">
    <property type="entry name" value="CBD_II"/>
    <property type="match status" value="1"/>
</dbReference>
<dbReference type="InterPro" id="IPR012291">
    <property type="entry name" value="CBM2_carb-bd_dom_sf"/>
</dbReference>
<dbReference type="GO" id="GO:0030245">
    <property type="term" value="P:cellulose catabolic process"/>
    <property type="evidence" value="ECO:0007669"/>
    <property type="project" value="UniProtKB-KW"/>
</dbReference>
<dbReference type="Proteomes" id="UP000287224">
    <property type="component" value="Unassembled WGS sequence"/>
</dbReference>
<evidence type="ECO:0000256" key="11">
    <source>
        <dbReference type="RuleBase" id="RU361186"/>
    </source>
</evidence>
<dbReference type="AlphaFoldDB" id="A0A401ZK12"/>
<keyword evidence="16" id="KW-1185">Reference proteome</keyword>
<dbReference type="EC" id="3.2.1.-" evidence="11"/>
<proteinExistence type="inferred from homology"/>
<reference evidence="16" key="1">
    <citation type="submission" date="2018-12" db="EMBL/GenBank/DDBJ databases">
        <title>Tengunoibacter tsumagoiensis gen. nov., sp. nov., Dictyobacter kobayashii sp. nov., D. alpinus sp. nov., and D. joshuensis sp. nov. and description of Dictyobacteraceae fam. nov. within the order Ktedonobacterales isolated from Tengu-no-mugimeshi.</title>
        <authorList>
            <person name="Wang C.M."/>
            <person name="Zheng Y."/>
            <person name="Sakai Y."/>
            <person name="Toyoda A."/>
            <person name="Minakuchi Y."/>
            <person name="Abe K."/>
            <person name="Yokota A."/>
            <person name="Yabe S."/>
        </authorList>
    </citation>
    <scope>NUCLEOTIDE SEQUENCE [LARGE SCALE GENOMIC DNA]</scope>
    <source>
        <strain evidence="16">S-27</strain>
    </source>
</reference>